<evidence type="ECO:0000313" key="1">
    <source>
        <dbReference type="EMBL" id="CAA9202409.1"/>
    </source>
</evidence>
<reference evidence="1 2" key="1">
    <citation type="submission" date="2020-02" db="EMBL/GenBank/DDBJ databases">
        <authorList>
            <person name="Criscuolo A."/>
        </authorList>
    </citation>
    <scope>NUCLEOTIDE SEQUENCE [LARGE SCALE GENOMIC DNA]</scope>
    <source>
        <strain evidence="1">CECT7796</strain>
    </source>
</reference>
<gene>
    <name evidence="1" type="ORF">FLACOL7796_04256</name>
</gene>
<dbReference type="EMBL" id="CADCST010000136">
    <property type="protein sequence ID" value="CAA9202409.1"/>
    <property type="molecule type" value="Genomic_DNA"/>
</dbReference>
<protein>
    <submittedName>
        <fullName evidence="1">Uncharacterized protein</fullName>
    </submittedName>
</protein>
<proteinExistence type="predicted"/>
<comment type="caution">
    <text evidence="1">The sequence shown here is derived from an EMBL/GenBank/DDBJ whole genome shotgun (WGS) entry which is preliminary data.</text>
</comment>
<organism evidence="1 2">
    <name type="scientific">Flavobacterium collinsii</name>
    <dbReference type="NCBI Taxonomy" id="1114861"/>
    <lineage>
        <taxon>Bacteria</taxon>
        <taxon>Pseudomonadati</taxon>
        <taxon>Bacteroidota</taxon>
        <taxon>Flavobacteriia</taxon>
        <taxon>Flavobacteriales</taxon>
        <taxon>Flavobacteriaceae</taxon>
        <taxon>Flavobacterium</taxon>
    </lineage>
</organism>
<keyword evidence="2" id="KW-1185">Reference proteome</keyword>
<dbReference type="Proteomes" id="UP000474567">
    <property type="component" value="Unassembled WGS sequence"/>
</dbReference>
<accession>A0ABM8KP01</accession>
<evidence type="ECO:0000313" key="2">
    <source>
        <dbReference type="Proteomes" id="UP000474567"/>
    </source>
</evidence>
<sequence length="105" mass="12449">MVFNFKILFFTLISCCYLNTVFEFSDNEERLNFEKETHSYISQNTLKLDIPETTTQKKVVVVDSYFFSEITFYPVVLSKTTTNNYQNNFSPPPQRRYILYASLLI</sequence>
<name>A0ABM8KP01_9FLAO</name>